<feature type="domain" description="EF-hand" evidence="2">
    <location>
        <begin position="29"/>
        <end position="64"/>
    </location>
</feature>
<proteinExistence type="predicted"/>
<dbReference type="PROSITE" id="PS00018">
    <property type="entry name" value="EF_HAND_1"/>
    <property type="match status" value="1"/>
</dbReference>
<keyword evidence="4" id="KW-1185">Reference proteome</keyword>
<dbReference type="Gene3D" id="1.10.238.10">
    <property type="entry name" value="EF-hand"/>
    <property type="match status" value="1"/>
</dbReference>
<comment type="caution">
    <text evidence="3">The sequence shown here is derived from an EMBL/GenBank/DDBJ whole genome shotgun (WGS) entry which is preliminary data.</text>
</comment>
<dbReference type="InterPro" id="IPR018247">
    <property type="entry name" value="EF_Hand_1_Ca_BS"/>
</dbReference>
<keyword evidence="1" id="KW-0106">Calcium</keyword>
<evidence type="ECO:0000313" key="4">
    <source>
        <dbReference type="Proteomes" id="UP001190700"/>
    </source>
</evidence>
<dbReference type="PROSITE" id="PS50222">
    <property type="entry name" value="EF_HAND_2"/>
    <property type="match status" value="2"/>
</dbReference>
<evidence type="ECO:0000259" key="2">
    <source>
        <dbReference type="PROSITE" id="PS50222"/>
    </source>
</evidence>
<protein>
    <recommendedName>
        <fullName evidence="2">EF-hand domain-containing protein</fullName>
    </recommendedName>
</protein>
<dbReference type="SMART" id="SM00054">
    <property type="entry name" value="EFh"/>
    <property type="match status" value="2"/>
</dbReference>
<dbReference type="AlphaFoldDB" id="A0AAE0BN58"/>
<dbReference type="SUPFAM" id="SSF47473">
    <property type="entry name" value="EF-hand"/>
    <property type="match status" value="1"/>
</dbReference>
<sequence>MTTAHGSNLWGPGYNTTGNNLSSIKKDEETEMRIGATFRHYDLDESGSLGFKEMKTFLIELGLIHKDDGALRAFVEAEIAKADANKDGRLHLAEFTAYYTDCLPAKRRPKEADEGPGSGSGHHQQRTTDFMATSCKSIHHASSAEAKEAALLTYLQELRSDVASDYSKSFAGTAADTALERGIAQLMRGGIQDAEQLAFPVMACPCQLPGDTEHTKECTGKWLRALNRQSGCYLYVHTNTNVVTSKRPCGFYDPEEERRNALLLAVGEYPSFTSCFLENLDDVVRDVIAEHGKTPLLLTGSEEVFAETLEWLKQPVGAFCKQKKPLFRGYLVDTRPMALGASRTGVKLEDSAKAAKAKLCRALRVGGLCVVEVADQPPHFAERICKRFYNMFPVQVFDPKAKGWRKDLLGFDPPSGDGPEFRLAVLSSSGPSNYERELKDPLFPEPWGRLHPVHVRCTPVEVVNMRDMVEGISAATAQNRVPLLLDATANKGTVDTFFKYQRAFVIDMQVDVDSRLALGEPTMSANGSLSPAALEVLEGWRKKLVNAMKQGYYLCVSLLMSTTEFIREYCHDDYFPAAVFQCGEIQQQKWLEKVVRPEDKEHGVFVIREGFHVVVTSLCPIESYKQNLKICLPLRKMKVLLMTQSG</sequence>
<accession>A0AAE0BN58</accession>
<dbReference type="CDD" id="cd00051">
    <property type="entry name" value="EFh"/>
    <property type="match status" value="1"/>
</dbReference>
<gene>
    <name evidence="3" type="ORF">CYMTET_50380</name>
</gene>
<dbReference type="Pfam" id="PF13499">
    <property type="entry name" value="EF-hand_7"/>
    <property type="match status" value="1"/>
</dbReference>
<organism evidence="3 4">
    <name type="scientific">Cymbomonas tetramitiformis</name>
    <dbReference type="NCBI Taxonomy" id="36881"/>
    <lineage>
        <taxon>Eukaryota</taxon>
        <taxon>Viridiplantae</taxon>
        <taxon>Chlorophyta</taxon>
        <taxon>Pyramimonadophyceae</taxon>
        <taxon>Pyramimonadales</taxon>
        <taxon>Pyramimonadaceae</taxon>
        <taxon>Cymbomonas</taxon>
    </lineage>
</organism>
<dbReference type="Proteomes" id="UP001190700">
    <property type="component" value="Unassembled WGS sequence"/>
</dbReference>
<dbReference type="GO" id="GO:0005509">
    <property type="term" value="F:calcium ion binding"/>
    <property type="evidence" value="ECO:0007669"/>
    <property type="project" value="InterPro"/>
</dbReference>
<dbReference type="EMBL" id="LGRX02033843">
    <property type="protein sequence ID" value="KAK3239711.1"/>
    <property type="molecule type" value="Genomic_DNA"/>
</dbReference>
<evidence type="ECO:0000313" key="3">
    <source>
        <dbReference type="EMBL" id="KAK3239711.1"/>
    </source>
</evidence>
<evidence type="ECO:0000256" key="1">
    <source>
        <dbReference type="ARBA" id="ARBA00022837"/>
    </source>
</evidence>
<feature type="domain" description="EF-hand" evidence="2">
    <location>
        <begin position="70"/>
        <end position="105"/>
    </location>
</feature>
<dbReference type="InterPro" id="IPR011992">
    <property type="entry name" value="EF-hand-dom_pair"/>
</dbReference>
<dbReference type="InterPro" id="IPR002048">
    <property type="entry name" value="EF_hand_dom"/>
</dbReference>
<name>A0AAE0BN58_9CHLO</name>
<reference evidence="3 4" key="1">
    <citation type="journal article" date="2015" name="Genome Biol. Evol.">
        <title>Comparative Genomics of a Bacterivorous Green Alga Reveals Evolutionary Causalities and Consequences of Phago-Mixotrophic Mode of Nutrition.</title>
        <authorList>
            <person name="Burns J.A."/>
            <person name="Paasch A."/>
            <person name="Narechania A."/>
            <person name="Kim E."/>
        </authorList>
    </citation>
    <scope>NUCLEOTIDE SEQUENCE [LARGE SCALE GENOMIC DNA]</scope>
    <source>
        <strain evidence="3 4">PLY_AMNH</strain>
    </source>
</reference>